<accession>A0A4D6M1D1</accession>
<organism evidence="1 2">
    <name type="scientific">Vigna unguiculata</name>
    <name type="common">Cowpea</name>
    <dbReference type="NCBI Taxonomy" id="3917"/>
    <lineage>
        <taxon>Eukaryota</taxon>
        <taxon>Viridiplantae</taxon>
        <taxon>Streptophyta</taxon>
        <taxon>Embryophyta</taxon>
        <taxon>Tracheophyta</taxon>
        <taxon>Spermatophyta</taxon>
        <taxon>Magnoliopsida</taxon>
        <taxon>eudicotyledons</taxon>
        <taxon>Gunneridae</taxon>
        <taxon>Pentapetalae</taxon>
        <taxon>rosids</taxon>
        <taxon>fabids</taxon>
        <taxon>Fabales</taxon>
        <taxon>Fabaceae</taxon>
        <taxon>Papilionoideae</taxon>
        <taxon>50 kb inversion clade</taxon>
        <taxon>NPAAA clade</taxon>
        <taxon>indigoferoid/millettioid clade</taxon>
        <taxon>Phaseoleae</taxon>
        <taxon>Vigna</taxon>
    </lineage>
</organism>
<dbReference type="Proteomes" id="UP000501690">
    <property type="component" value="Linkage Group LG5"/>
</dbReference>
<protein>
    <submittedName>
        <fullName evidence="1">Uncharacterized protein</fullName>
    </submittedName>
</protein>
<name>A0A4D6M1D1_VIGUN</name>
<reference evidence="1 2" key="1">
    <citation type="submission" date="2019-04" db="EMBL/GenBank/DDBJ databases">
        <title>An improved genome assembly and genetic linkage map for asparagus bean, Vigna unguiculata ssp. sesquipedialis.</title>
        <authorList>
            <person name="Xia Q."/>
            <person name="Zhang R."/>
            <person name="Dong Y."/>
        </authorList>
    </citation>
    <scope>NUCLEOTIDE SEQUENCE [LARGE SCALE GENOMIC DNA]</scope>
    <source>
        <tissue evidence="1">Leaf</tissue>
    </source>
</reference>
<proteinExistence type="predicted"/>
<gene>
    <name evidence="1" type="ORF">DEO72_LG5g2434</name>
</gene>
<keyword evidence="2" id="KW-1185">Reference proteome</keyword>
<evidence type="ECO:0000313" key="1">
    <source>
        <dbReference type="EMBL" id="QCD94351.1"/>
    </source>
</evidence>
<evidence type="ECO:0000313" key="2">
    <source>
        <dbReference type="Proteomes" id="UP000501690"/>
    </source>
</evidence>
<dbReference type="EMBL" id="CP039349">
    <property type="protein sequence ID" value="QCD94351.1"/>
    <property type="molecule type" value="Genomic_DNA"/>
</dbReference>
<dbReference type="AlphaFoldDB" id="A0A4D6M1D1"/>
<sequence>MIKLYKTVPMSFPRSAAKPYQIHLQHHLLPCTAYAIIAKHKQIGAHAGNHCYGSYTVAPGGVPKFEHSSQRPKTTNLVSQLLRRAIYLDPSILATTSTLTPATLANPSHNSRDPRVHPPSQATTQEMLVRATTQGIPGA</sequence>